<comment type="catalytic activity">
    <reaction evidence="1">
        <text>Catalyzes the rearrangement of -S-S- bonds in proteins.</text>
        <dbReference type="EC" id="5.3.4.1"/>
    </reaction>
</comment>
<reference evidence="9" key="1">
    <citation type="submission" date="2014-02" db="EMBL/GenBank/DDBJ databases">
        <authorList>
            <person name="Genoscope - CEA"/>
        </authorList>
    </citation>
    <scope>NUCLEOTIDE SEQUENCE</scope>
    <source>
        <strain evidence="9">LS3</strain>
    </source>
</reference>
<keyword evidence="6" id="KW-0676">Redox-active center</keyword>
<feature type="domain" description="Thioredoxin" evidence="8">
    <location>
        <begin position="129"/>
        <end position="273"/>
    </location>
</feature>
<dbReference type="Pfam" id="PF07749">
    <property type="entry name" value="ERp29"/>
    <property type="match status" value="1"/>
</dbReference>
<dbReference type="InterPro" id="IPR011679">
    <property type="entry name" value="ERp29_C"/>
</dbReference>
<evidence type="ECO:0000256" key="5">
    <source>
        <dbReference type="ARBA" id="ARBA00023235"/>
    </source>
</evidence>
<dbReference type="GO" id="GO:0003756">
    <property type="term" value="F:protein disulfide isomerase activity"/>
    <property type="evidence" value="ECO:0007669"/>
    <property type="project" value="UniProtKB-EC"/>
</dbReference>
<dbReference type="Pfam" id="PF00085">
    <property type="entry name" value="Thioredoxin"/>
    <property type="match status" value="2"/>
</dbReference>
<dbReference type="PANTHER" id="PTHR45672:SF11">
    <property type="entry name" value="PROTEIN DISULFIDE-ISOMERASE C17H9.14C"/>
    <property type="match status" value="1"/>
</dbReference>
<dbReference type="PROSITE" id="PS51352">
    <property type="entry name" value="THIOREDOXIN_2"/>
    <property type="match status" value="2"/>
</dbReference>
<sequence length="372" mass="40918">MKLSTVFGLALAVATTAFGDAIEANDKEFEGMLKSGAPILLDLYAPWCGHCKRLAPTYDELADRFAHAKDKVHIVKMDGERNRKTSKKFNLEYFPTVKFIDGDGNDEEVKIRDLEGLTKFVEEKTGVKSKIQYKPDNSNVKQLDQGELESFVKKTSDPVFVAFTATWCGHCKNLKPDWEKVADVFSKDKVTIAQVDCTSGGTVCGDYAGGFPTLLLWDGVSSDPKPYNGPRSVSALVDFVNTETGVGRGADGKLTGAAGLIPALDEAIKTELSDVTSAAYSAFADKIAKLSAKYDGEFKKTAAKYERIARKAAESEGYIEREITRVEGLLEQADKIASEKLDNLKRRLNILNMFKVREGILKGEDKIEKVDL</sequence>
<dbReference type="SUPFAM" id="SSF47933">
    <property type="entry name" value="ERP29 C domain-like"/>
    <property type="match status" value="1"/>
</dbReference>
<dbReference type="InterPro" id="IPR036356">
    <property type="entry name" value="ERp29_C_sf"/>
</dbReference>
<protein>
    <recommendedName>
        <fullName evidence="3">protein disulfide-isomerase</fullName>
        <ecNumber evidence="3">5.3.4.1</ecNumber>
    </recommendedName>
</protein>
<dbReference type="InterPro" id="IPR051063">
    <property type="entry name" value="PDI"/>
</dbReference>
<gene>
    <name evidence="9" type="ORF">GNLVRS02_ARAD1B16324g</name>
</gene>
<dbReference type="Gene3D" id="3.40.30.10">
    <property type="entry name" value="Glutaredoxin"/>
    <property type="match status" value="2"/>
</dbReference>
<proteinExistence type="inferred from homology"/>
<keyword evidence="7" id="KW-0732">Signal</keyword>
<comment type="similarity">
    <text evidence="2">Belongs to the protein disulfide isomerase family.</text>
</comment>
<dbReference type="Gene3D" id="1.20.1150.12">
    <property type="entry name" value="Endoplasmic reticulum resident protein 29, C-terminal domain"/>
    <property type="match status" value="1"/>
</dbReference>
<dbReference type="PROSITE" id="PS00194">
    <property type="entry name" value="THIOREDOXIN_1"/>
    <property type="match status" value="2"/>
</dbReference>
<reference evidence="9" key="2">
    <citation type="submission" date="2014-06" db="EMBL/GenBank/DDBJ databases">
        <title>The complete genome of Blastobotrys (Arxula) adeninivorans LS3 - a yeast of biotechnological interest.</title>
        <authorList>
            <person name="Kunze G."/>
            <person name="Gaillardin C."/>
            <person name="Czernicka M."/>
            <person name="Durrens P."/>
            <person name="Martin T."/>
            <person name="Boer E."/>
            <person name="Gabaldon T."/>
            <person name="Cruz J."/>
            <person name="Talla E."/>
            <person name="Marck C."/>
            <person name="Goffeau A."/>
            <person name="Barbe V."/>
            <person name="Baret P."/>
            <person name="Baronian K."/>
            <person name="Beier S."/>
            <person name="Bleykasten C."/>
            <person name="Bode R."/>
            <person name="Casaregola S."/>
            <person name="Despons L."/>
            <person name="Fairhead C."/>
            <person name="Giersberg M."/>
            <person name="Gierski P."/>
            <person name="Hahnel U."/>
            <person name="Hartmann A."/>
            <person name="Jankowska D."/>
            <person name="Jubin C."/>
            <person name="Jung P."/>
            <person name="Lafontaine I."/>
            <person name="Leh-Louis V."/>
            <person name="Lemaire M."/>
            <person name="Marcet-Houben M."/>
            <person name="Mascher M."/>
            <person name="Morel G."/>
            <person name="Richard G.-F."/>
            <person name="Riechen J."/>
            <person name="Sacerdot C."/>
            <person name="Sarkar A."/>
            <person name="Savel G."/>
            <person name="Schacherer J."/>
            <person name="Sherman D."/>
            <person name="Straub M.-L."/>
            <person name="Stein N."/>
            <person name="Thierry A."/>
            <person name="Trautwein-Schult A."/>
            <person name="Westhof E."/>
            <person name="Worch S."/>
            <person name="Dujon B."/>
            <person name="Souciet J.-L."/>
            <person name="Wincker P."/>
            <person name="Scholz U."/>
            <person name="Neuveglise N."/>
        </authorList>
    </citation>
    <scope>NUCLEOTIDE SEQUENCE</scope>
    <source>
        <strain evidence="9">LS3</strain>
    </source>
</reference>
<dbReference type="PANTHER" id="PTHR45672">
    <property type="entry name" value="PROTEIN DISULFIDE-ISOMERASE C17H9.14C-RELATED"/>
    <property type="match status" value="1"/>
</dbReference>
<evidence type="ECO:0000259" key="8">
    <source>
        <dbReference type="PROSITE" id="PS51352"/>
    </source>
</evidence>
<dbReference type="InterPro" id="IPR013766">
    <property type="entry name" value="Thioredoxin_domain"/>
</dbReference>
<evidence type="ECO:0000256" key="4">
    <source>
        <dbReference type="ARBA" id="ARBA00023157"/>
    </source>
</evidence>
<feature type="signal peptide" evidence="7">
    <location>
        <begin position="1"/>
        <end position="19"/>
    </location>
</feature>
<evidence type="ECO:0000256" key="3">
    <source>
        <dbReference type="ARBA" id="ARBA00012723"/>
    </source>
</evidence>
<feature type="domain" description="Thioredoxin" evidence="8">
    <location>
        <begin position="11"/>
        <end position="126"/>
    </location>
</feature>
<dbReference type="GO" id="GO:0005783">
    <property type="term" value="C:endoplasmic reticulum"/>
    <property type="evidence" value="ECO:0007669"/>
    <property type="project" value="InterPro"/>
</dbReference>
<dbReference type="EC" id="5.3.4.1" evidence="3"/>
<organism evidence="9">
    <name type="scientific">Blastobotrys adeninivorans</name>
    <name type="common">Yeast</name>
    <name type="synonym">Arxula adeninivorans</name>
    <dbReference type="NCBI Taxonomy" id="409370"/>
    <lineage>
        <taxon>Eukaryota</taxon>
        <taxon>Fungi</taxon>
        <taxon>Dikarya</taxon>
        <taxon>Ascomycota</taxon>
        <taxon>Saccharomycotina</taxon>
        <taxon>Dipodascomycetes</taxon>
        <taxon>Dipodascales</taxon>
        <taxon>Trichomonascaceae</taxon>
        <taxon>Blastobotrys</taxon>
    </lineage>
</organism>
<dbReference type="CDD" id="cd02961">
    <property type="entry name" value="PDI_a_family"/>
    <property type="match status" value="1"/>
</dbReference>
<dbReference type="PhylomeDB" id="A0A060TBK0"/>
<accession>A0A060TBK0</accession>
<dbReference type="GO" id="GO:0006457">
    <property type="term" value="P:protein folding"/>
    <property type="evidence" value="ECO:0007669"/>
    <property type="project" value="TreeGrafter"/>
</dbReference>
<name>A0A060TBK0_BLAAD</name>
<evidence type="ECO:0000256" key="2">
    <source>
        <dbReference type="ARBA" id="ARBA00006347"/>
    </source>
</evidence>
<dbReference type="SUPFAM" id="SSF52833">
    <property type="entry name" value="Thioredoxin-like"/>
    <property type="match status" value="2"/>
</dbReference>
<feature type="chain" id="PRO_5001588161" description="protein disulfide-isomerase" evidence="7">
    <location>
        <begin position="20"/>
        <end position="372"/>
    </location>
</feature>
<dbReference type="InterPro" id="IPR017937">
    <property type="entry name" value="Thioredoxin_CS"/>
</dbReference>
<evidence type="ECO:0000256" key="6">
    <source>
        <dbReference type="ARBA" id="ARBA00023284"/>
    </source>
</evidence>
<evidence type="ECO:0000313" key="9">
    <source>
        <dbReference type="EMBL" id="CDP36581.1"/>
    </source>
</evidence>
<dbReference type="InterPro" id="IPR036249">
    <property type="entry name" value="Thioredoxin-like_sf"/>
</dbReference>
<dbReference type="AlphaFoldDB" id="A0A060TBK0"/>
<keyword evidence="4" id="KW-1015">Disulfide bond</keyword>
<dbReference type="EMBL" id="HG937692">
    <property type="protein sequence ID" value="CDP36581.1"/>
    <property type="molecule type" value="Genomic_DNA"/>
</dbReference>
<evidence type="ECO:0000256" key="7">
    <source>
        <dbReference type="SAM" id="SignalP"/>
    </source>
</evidence>
<evidence type="ECO:0000256" key="1">
    <source>
        <dbReference type="ARBA" id="ARBA00001182"/>
    </source>
</evidence>
<keyword evidence="5" id="KW-0413">Isomerase</keyword>